<dbReference type="EMBL" id="CM035419">
    <property type="protein sequence ID" value="KAH7415214.1"/>
    <property type="molecule type" value="Genomic_DNA"/>
</dbReference>
<dbReference type="GO" id="GO:0000774">
    <property type="term" value="F:adenyl-nucleotide exchange factor activity"/>
    <property type="evidence" value="ECO:0007669"/>
    <property type="project" value="TreeGrafter"/>
</dbReference>
<dbReference type="SUPFAM" id="SSF54236">
    <property type="entry name" value="Ubiquitin-like"/>
    <property type="match status" value="1"/>
</dbReference>
<reference evidence="5" key="1">
    <citation type="submission" date="2021-08" db="EMBL/GenBank/DDBJ databases">
        <title>WGS assembly of Ceratopteris richardii.</title>
        <authorList>
            <person name="Marchant D.B."/>
            <person name="Chen G."/>
            <person name="Jenkins J."/>
            <person name="Shu S."/>
            <person name="Leebens-Mack J."/>
            <person name="Grimwood J."/>
            <person name="Schmutz J."/>
            <person name="Soltis P."/>
            <person name="Soltis D."/>
            <person name="Chen Z.-H."/>
        </authorList>
    </citation>
    <scope>NUCLEOTIDE SEQUENCE</scope>
    <source>
        <strain evidence="5">Whitten #5841</strain>
        <tissue evidence="5">Leaf</tissue>
    </source>
</reference>
<name>A0A8T2TBI1_CERRI</name>
<dbReference type="OMA" id="EPMKSKM"/>
<evidence type="ECO:0000313" key="5">
    <source>
        <dbReference type="EMBL" id="KAH7415214.1"/>
    </source>
</evidence>
<feature type="domain" description="BAG" evidence="4">
    <location>
        <begin position="145"/>
        <end position="226"/>
    </location>
</feature>
<keyword evidence="1" id="KW-0143">Chaperone</keyword>
<dbReference type="GO" id="GO:0051087">
    <property type="term" value="F:protein-folding chaperone binding"/>
    <property type="evidence" value="ECO:0007669"/>
    <property type="project" value="InterPro"/>
</dbReference>
<dbReference type="InterPro" id="IPR029071">
    <property type="entry name" value="Ubiquitin-like_domsf"/>
</dbReference>
<evidence type="ECO:0000256" key="2">
    <source>
        <dbReference type="SAM" id="MobiDB-lite"/>
    </source>
</evidence>
<dbReference type="OrthoDB" id="417450at2759"/>
<dbReference type="PANTHER" id="PTHR12329:SF16">
    <property type="entry name" value="BAG FAMILY MOLECULAR CHAPERONE REGULATOR 1"/>
    <property type="match status" value="1"/>
</dbReference>
<dbReference type="InterPro" id="IPR000626">
    <property type="entry name" value="Ubiquitin-like_dom"/>
</dbReference>
<dbReference type="AlphaFoldDB" id="A0A8T2TBI1"/>
<organism evidence="5 6">
    <name type="scientific">Ceratopteris richardii</name>
    <name type="common">Triangle waterfern</name>
    <dbReference type="NCBI Taxonomy" id="49495"/>
    <lineage>
        <taxon>Eukaryota</taxon>
        <taxon>Viridiplantae</taxon>
        <taxon>Streptophyta</taxon>
        <taxon>Embryophyta</taxon>
        <taxon>Tracheophyta</taxon>
        <taxon>Polypodiopsida</taxon>
        <taxon>Polypodiidae</taxon>
        <taxon>Polypodiales</taxon>
        <taxon>Pteridineae</taxon>
        <taxon>Pteridaceae</taxon>
        <taxon>Parkerioideae</taxon>
        <taxon>Ceratopteris</taxon>
    </lineage>
</organism>
<feature type="domain" description="Ubiquitin-like" evidence="3">
    <location>
        <begin position="55"/>
        <end position="129"/>
    </location>
</feature>
<comment type="caution">
    <text evidence="5">The sequence shown here is derived from an EMBL/GenBank/DDBJ whole genome shotgun (WGS) entry which is preliminary data.</text>
</comment>
<evidence type="ECO:0000259" key="4">
    <source>
        <dbReference type="PROSITE" id="PS51035"/>
    </source>
</evidence>
<dbReference type="SUPFAM" id="SSF63491">
    <property type="entry name" value="BAG domain"/>
    <property type="match status" value="1"/>
</dbReference>
<gene>
    <name evidence="5" type="ORF">KP509_14G032900</name>
</gene>
<proteinExistence type="predicted"/>
<dbReference type="PROSITE" id="PS50053">
    <property type="entry name" value="UBIQUITIN_2"/>
    <property type="match status" value="1"/>
</dbReference>
<evidence type="ECO:0000259" key="3">
    <source>
        <dbReference type="PROSITE" id="PS50053"/>
    </source>
</evidence>
<accession>A0A8T2TBI1</accession>
<dbReference type="InterPro" id="IPR003103">
    <property type="entry name" value="BAG_domain"/>
</dbReference>
<feature type="compositionally biased region" description="Basic and acidic residues" evidence="2">
    <location>
        <begin position="16"/>
        <end position="32"/>
    </location>
</feature>
<dbReference type="PROSITE" id="PS51035">
    <property type="entry name" value="BAG"/>
    <property type="match status" value="1"/>
</dbReference>
<dbReference type="SMART" id="SM00264">
    <property type="entry name" value="BAG"/>
    <property type="match status" value="1"/>
</dbReference>
<dbReference type="Proteomes" id="UP000825935">
    <property type="component" value="Chromosome 14"/>
</dbReference>
<evidence type="ECO:0000256" key="1">
    <source>
        <dbReference type="ARBA" id="ARBA00023186"/>
    </source>
</evidence>
<dbReference type="Gene3D" id="3.10.20.90">
    <property type="entry name" value="Phosphatidylinositol 3-kinase Catalytic Subunit, Chain A, domain 1"/>
    <property type="match status" value="1"/>
</dbReference>
<feature type="region of interest" description="Disordered" evidence="2">
    <location>
        <begin position="1"/>
        <end position="33"/>
    </location>
</feature>
<dbReference type="Gene3D" id="1.20.58.120">
    <property type="entry name" value="BAG domain"/>
    <property type="match status" value="1"/>
</dbReference>
<dbReference type="SMART" id="SM00213">
    <property type="entry name" value="UBQ"/>
    <property type="match status" value="1"/>
</dbReference>
<dbReference type="Pfam" id="PF02179">
    <property type="entry name" value="BAG"/>
    <property type="match status" value="1"/>
</dbReference>
<protein>
    <submittedName>
        <fullName evidence="5">Uncharacterized protein</fullName>
    </submittedName>
</protein>
<sequence length="298" mass="33395">MLRGGHLANRFQNGEQSRRPLDSDNDPKDWEVRPGGMLVQKRDPHADAVHAGPLIHLRVSYGRMYHHVSITANSTFGDLKKLLVQDTNLQPRQQRLQYKGKERNDSDILREVGLKDKSKVVLIEDVASSEKRLIELRKTEAATKACKAVSEVQQLVDKISVQIANVESSVVQGRKLNENEFTGLIDTLMYQLVKLDSSNVEGEINVKKKILTRRIQKYVETLDGLLLRNNSMKGQSNGPSRVRSNGARVHFEGSVQKSTAHTVMNKPASTTSWEGCSVNHNSMKVAAPVSEPLLIQWD</sequence>
<dbReference type="GO" id="GO:0005737">
    <property type="term" value="C:cytoplasm"/>
    <property type="evidence" value="ECO:0007669"/>
    <property type="project" value="TreeGrafter"/>
</dbReference>
<evidence type="ECO:0000313" key="6">
    <source>
        <dbReference type="Proteomes" id="UP000825935"/>
    </source>
</evidence>
<dbReference type="GO" id="GO:0050821">
    <property type="term" value="P:protein stabilization"/>
    <property type="evidence" value="ECO:0007669"/>
    <property type="project" value="TreeGrafter"/>
</dbReference>
<dbReference type="InterPro" id="IPR039773">
    <property type="entry name" value="BAG_chaperone_regulator"/>
</dbReference>
<dbReference type="Pfam" id="PF00240">
    <property type="entry name" value="ubiquitin"/>
    <property type="match status" value="1"/>
</dbReference>
<dbReference type="InterPro" id="IPR036533">
    <property type="entry name" value="BAG_dom_sf"/>
</dbReference>
<dbReference type="EMBL" id="CM035419">
    <property type="protein sequence ID" value="KAH7415213.1"/>
    <property type="molecule type" value="Genomic_DNA"/>
</dbReference>
<dbReference type="PANTHER" id="PTHR12329">
    <property type="entry name" value="BCL2-ASSOCIATED ATHANOGENE"/>
    <property type="match status" value="1"/>
</dbReference>
<keyword evidence="6" id="KW-1185">Reference proteome</keyword>